<dbReference type="OrthoDB" id="6611940at2759"/>
<dbReference type="Gene3D" id="2.70.220.10">
    <property type="entry name" value="Ganglioside GM2 activator"/>
    <property type="match status" value="1"/>
</dbReference>
<dbReference type="EMBL" id="WIXP02000006">
    <property type="protein sequence ID" value="KAF6209506.1"/>
    <property type="molecule type" value="Genomic_DNA"/>
</dbReference>
<evidence type="ECO:0000313" key="3">
    <source>
        <dbReference type="EMBL" id="KAF6209506.1"/>
    </source>
</evidence>
<keyword evidence="4" id="KW-1185">Reference proteome</keyword>
<evidence type="ECO:0008006" key="5">
    <source>
        <dbReference type="Google" id="ProtNLM"/>
    </source>
</evidence>
<organism evidence="3 4">
    <name type="scientific">Apolygus lucorum</name>
    <name type="common">Small green plant bug</name>
    <name type="synonym">Lygocoris lucorum</name>
    <dbReference type="NCBI Taxonomy" id="248454"/>
    <lineage>
        <taxon>Eukaryota</taxon>
        <taxon>Metazoa</taxon>
        <taxon>Ecdysozoa</taxon>
        <taxon>Arthropoda</taxon>
        <taxon>Hexapoda</taxon>
        <taxon>Insecta</taxon>
        <taxon>Pterygota</taxon>
        <taxon>Neoptera</taxon>
        <taxon>Paraneoptera</taxon>
        <taxon>Hemiptera</taxon>
        <taxon>Heteroptera</taxon>
        <taxon>Panheteroptera</taxon>
        <taxon>Cimicomorpha</taxon>
        <taxon>Miridae</taxon>
        <taxon>Mirini</taxon>
        <taxon>Apolygus</taxon>
    </lineage>
</organism>
<evidence type="ECO:0000256" key="1">
    <source>
        <dbReference type="ARBA" id="ARBA00022729"/>
    </source>
</evidence>
<feature type="chain" id="PRO_5035732152" description="MD-2-related lipid-recognition domain-containing protein" evidence="2">
    <location>
        <begin position="20"/>
        <end position="462"/>
    </location>
</feature>
<proteinExistence type="predicted"/>
<dbReference type="AlphaFoldDB" id="A0A8S9XN91"/>
<protein>
    <recommendedName>
        <fullName evidence="5">MD-2-related lipid-recognition domain-containing protein</fullName>
    </recommendedName>
</protein>
<sequence>MIVLRLLLLSTLLFNGANSSGNTGSYSLSITSVGDCQAELEEEELIKFEVRSKKLSRAKLMLRINASLHIPMDDRLDIKVNVAKQTNQGWKNNFFIIELKKACSALKFYLPSVEQDISRQLNIKSCPIPILRSARGEPMKNSTSGPFDVVVSMVDHCPKGMNGENLFLYEIKLKRQSRKKLILNANATFLIPIDDNLDIQANLAKQTNQGWKDNFFILDIPRACSAFSIYVPALEKEVARQTNLQSGKCPVPAGNYSIALPLILDLKLFPIFTYGKYRARFFLLRNHTKTVCLESIVNGPFNVIVSTVDHCPDALVPENQFNYTIKLKRESRKRVVAHINSTLYSSISDMYDMTANFAKQTSQGWKDNFFLLDFPKACSCIKKYLPKIGQEIARQANLKGELCPIPVGNYSFVWPVGVDVNYFPAFTYGKYRVRCFLVQGRKRHFCIEAIINVVPKKAVRGR</sequence>
<keyword evidence="1 2" id="KW-0732">Signal</keyword>
<reference evidence="3" key="1">
    <citation type="journal article" date="2021" name="Mol. Ecol. Resour.">
        <title>Apolygus lucorum genome provides insights into omnivorousness and mesophyll feeding.</title>
        <authorList>
            <person name="Liu Y."/>
            <person name="Liu H."/>
            <person name="Wang H."/>
            <person name="Huang T."/>
            <person name="Liu B."/>
            <person name="Yang B."/>
            <person name="Yin L."/>
            <person name="Li B."/>
            <person name="Zhang Y."/>
            <person name="Zhang S."/>
            <person name="Jiang F."/>
            <person name="Zhang X."/>
            <person name="Ren Y."/>
            <person name="Wang B."/>
            <person name="Wang S."/>
            <person name="Lu Y."/>
            <person name="Wu K."/>
            <person name="Fan W."/>
            <person name="Wang G."/>
        </authorList>
    </citation>
    <scope>NUCLEOTIDE SEQUENCE</scope>
    <source>
        <strain evidence="3">12Hb</strain>
    </source>
</reference>
<name>A0A8S9XN91_APOLU</name>
<dbReference type="InterPro" id="IPR036846">
    <property type="entry name" value="GM2-AP_sf"/>
</dbReference>
<dbReference type="Proteomes" id="UP000466442">
    <property type="component" value="Unassembled WGS sequence"/>
</dbReference>
<dbReference type="PANTHER" id="PTHR21112:SF0">
    <property type="entry name" value="CHEMOSENSORY PROTEIN A 29A-RELATED"/>
    <property type="match status" value="1"/>
</dbReference>
<gene>
    <name evidence="3" type="ORF">GE061_015253</name>
</gene>
<evidence type="ECO:0000313" key="4">
    <source>
        <dbReference type="Proteomes" id="UP000466442"/>
    </source>
</evidence>
<evidence type="ECO:0000256" key="2">
    <source>
        <dbReference type="SAM" id="SignalP"/>
    </source>
</evidence>
<comment type="caution">
    <text evidence="3">The sequence shown here is derived from an EMBL/GenBank/DDBJ whole genome shotgun (WGS) entry which is preliminary data.</text>
</comment>
<dbReference type="PANTHER" id="PTHR21112">
    <property type="entry name" value="CHEMOSENSORY PROTEIN A 29A-RELATED"/>
    <property type="match status" value="1"/>
</dbReference>
<feature type="signal peptide" evidence="2">
    <location>
        <begin position="1"/>
        <end position="19"/>
    </location>
</feature>
<accession>A0A8S9XN91</accession>